<accession>A0A2G3E6S9</accession>
<keyword evidence="1" id="KW-1133">Transmembrane helix</keyword>
<evidence type="ECO:0000313" key="3">
    <source>
        <dbReference type="Proteomes" id="UP000224317"/>
    </source>
</evidence>
<keyword evidence="1" id="KW-0472">Membrane</keyword>
<dbReference type="Proteomes" id="UP000224317">
    <property type="component" value="Unassembled WGS sequence"/>
</dbReference>
<reference evidence="2" key="1">
    <citation type="submission" date="2017-10" db="EMBL/GenBank/DDBJ databases">
        <title>Resolving the taxonomy of Roseburia spp., Eubacterium rectale and Agathobacter spp. through phylogenomic analysis.</title>
        <authorList>
            <person name="Sheridan P.O."/>
            <person name="Walker A.W."/>
            <person name="Duncan S.H."/>
            <person name="Scott K.P."/>
            <person name="Toole P.W.O."/>
            <person name="Luis P."/>
            <person name="Flint H.J."/>
        </authorList>
    </citation>
    <scope>NUCLEOTIDE SEQUENCE [LARGE SCALE GENOMIC DNA]</scope>
    <source>
        <strain evidence="2">JK10</strain>
    </source>
</reference>
<sequence>MATNSNDREIPSSNTRATIYAVIDGRVNSGNGNSTSLREQIADIATNGRKDRENNVGYDNSARLLKIMAVSDSIGYHYTESRAINSYNHIDFSDANTKAILSSLGYGKGNDISNCVAGKNKVQAMKEMKSKLESKMCKDARISSFSVNNVVRAINKARQAGNTQLAQQLQGQLDFYRKNGLNENINGGNRAYGRALVSQYIMGEDITRGVRFYQMSGKAAIATVRFSTKMVANTAVNIATSKPVHAIAAGISKATGIGANSNYIKNTNTKKARKEYRKNTKTAVSNKIRKKSAGEKLAAKRQRKQARNIRARERAGLKRARLNKRMKGMNPSSKMYALTKARYKLQGAKIKLLRFKYNLGSRVRNSFVFKMGRRITAPFRFIYQHNPINFFNNLVNAIKRKVKKTIGTLILIAVIPIVLPVIISGVVSGVCGLLAHFATAYNPANMLADALGATNYMQLIINETSVDLAAELELALENDAQTYYLSDDTAVPSDNLAWTKQVDEAEVTKIYSTEKGVVEGYELPGVSANLQAICSMAHKRFLGEIDFNNYFTVKGYVYMMYIYSHDALRDSNGDVVYGYEDLEKCKDECLYEGEVSIHTEDATPEKAAVVQVTRPKEICSNVYIHGYSREYNSAVNKKRAEFGTFLTASLEILGAELTPDMTSVGVFANEVPYDACGKCNHYTSVKVLTCRKRIHEHDDSCIHEGIPICSIPEHKEHDASCYTTYYICLGHCGGHISPSVTLTMDMTYENLAKHDAFAIPRYLDASDFSNTASEYVDGKLSVGTSSTPKAKEYKTFEDWQKAWTNKVDNWGFTQYLKTPAEWLVIGVRNLIDWFINTFSSDATATKKDDVEEFGGWVKEDGSWTSEFKDLPDVYGTYYVDDDPSQGVNEVPYGDANELWEGFDVAFPTGAGARLTKSQIKDLLKQIKKTYPDIGQTQLDVIEEALSEVGNWTYSLKGHTNGYYHTGGITDCSGFVGGVIYRTLGIDTTGMRAASYKGSSNRTAGSAISHSEGGTSKTNGMSYTGHVVIYLGYLPEGIPGYTVGGTEQSGPGHYIVHCSRGANWSGSVVQKIVSIDKYPQTWNYW</sequence>
<comment type="caution">
    <text evidence="2">The sequence shown here is derived from an EMBL/GenBank/DDBJ whole genome shotgun (WGS) entry which is preliminary data.</text>
</comment>
<organism evidence="2 3">
    <name type="scientific">Pseudobutyrivibrio ruminis</name>
    <dbReference type="NCBI Taxonomy" id="46206"/>
    <lineage>
        <taxon>Bacteria</taxon>
        <taxon>Bacillati</taxon>
        <taxon>Bacillota</taxon>
        <taxon>Clostridia</taxon>
        <taxon>Lachnospirales</taxon>
        <taxon>Lachnospiraceae</taxon>
        <taxon>Pseudobutyrivibrio</taxon>
    </lineage>
</organism>
<dbReference type="EMBL" id="PDYH01000060">
    <property type="protein sequence ID" value="PHU38999.1"/>
    <property type="molecule type" value="Genomic_DNA"/>
</dbReference>
<keyword evidence="1" id="KW-0812">Transmembrane</keyword>
<protein>
    <submittedName>
        <fullName evidence="2">Uncharacterized protein</fullName>
    </submittedName>
</protein>
<evidence type="ECO:0000256" key="1">
    <source>
        <dbReference type="SAM" id="Phobius"/>
    </source>
</evidence>
<proteinExistence type="predicted"/>
<keyword evidence="3" id="KW-1185">Reference proteome</keyword>
<dbReference type="RefSeq" id="WP_099413978.1">
    <property type="nucleotide sequence ID" value="NZ_PDYH01000060.1"/>
</dbReference>
<dbReference type="AlphaFoldDB" id="A0A2G3E6S9"/>
<feature type="transmembrane region" description="Helical" evidence="1">
    <location>
        <begin position="409"/>
        <end position="437"/>
    </location>
</feature>
<name>A0A2G3E6S9_9FIRM</name>
<evidence type="ECO:0000313" key="2">
    <source>
        <dbReference type="EMBL" id="PHU38999.1"/>
    </source>
</evidence>
<gene>
    <name evidence="2" type="ORF">CSX00_13070</name>
</gene>